<dbReference type="InterPro" id="IPR035906">
    <property type="entry name" value="MetI-like_sf"/>
</dbReference>
<dbReference type="InterPro" id="IPR045621">
    <property type="entry name" value="BPD_transp_1_N"/>
</dbReference>
<gene>
    <name evidence="9" type="ORF">PQ472_11195</name>
</gene>
<reference evidence="9 10" key="1">
    <citation type="submission" date="2023-02" db="EMBL/GenBank/DDBJ databases">
        <title>Genome sequence of Lacticaseibacillus sp. KACC 23028.</title>
        <authorList>
            <person name="Kim S."/>
            <person name="Heo J."/>
            <person name="Kwon S.-W."/>
        </authorList>
    </citation>
    <scope>NUCLEOTIDE SEQUENCE [LARGE SCALE GENOMIC DNA]</scope>
    <source>
        <strain evidence="9 10">KACC 23028</strain>
    </source>
</reference>
<feature type="transmembrane region" description="Helical" evidence="7">
    <location>
        <begin position="272"/>
        <end position="297"/>
    </location>
</feature>
<organism evidence="9 10">
    <name type="scientific">Lacticaseibacillus pabuli</name>
    <dbReference type="NCBI Taxonomy" id="3025672"/>
    <lineage>
        <taxon>Bacteria</taxon>
        <taxon>Bacillati</taxon>
        <taxon>Bacillota</taxon>
        <taxon>Bacilli</taxon>
        <taxon>Lactobacillales</taxon>
        <taxon>Lactobacillaceae</taxon>
        <taxon>Lacticaseibacillus</taxon>
    </lineage>
</organism>
<feature type="transmembrane region" description="Helical" evidence="7">
    <location>
        <begin position="159"/>
        <end position="184"/>
    </location>
</feature>
<feature type="transmembrane region" description="Helical" evidence="7">
    <location>
        <begin position="229"/>
        <end position="252"/>
    </location>
</feature>
<evidence type="ECO:0000256" key="5">
    <source>
        <dbReference type="ARBA" id="ARBA00022989"/>
    </source>
</evidence>
<evidence type="ECO:0000256" key="1">
    <source>
        <dbReference type="ARBA" id="ARBA00004651"/>
    </source>
</evidence>
<dbReference type="NCBIfam" id="NF045471">
    <property type="entry name" value="Opp3B"/>
    <property type="match status" value="1"/>
</dbReference>
<keyword evidence="2 7" id="KW-0813">Transport</keyword>
<keyword evidence="4 7" id="KW-0812">Transmembrane</keyword>
<dbReference type="PANTHER" id="PTHR43163:SF6">
    <property type="entry name" value="DIPEPTIDE TRANSPORT SYSTEM PERMEASE PROTEIN DPPB-RELATED"/>
    <property type="match status" value="1"/>
</dbReference>
<comment type="subcellular location">
    <subcellularLocation>
        <location evidence="1 7">Cell membrane</location>
        <topology evidence="1 7">Multi-pass membrane protein</topology>
    </subcellularLocation>
</comment>
<dbReference type="RefSeq" id="WP_274259897.1">
    <property type="nucleotide sequence ID" value="NZ_CP117884.1"/>
</dbReference>
<dbReference type="PANTHER" id="PTHR43163">
    <property type="entry name" value="DIPEPTIDE TRANSPORT SYSTEM PERMEASE PROTEIN DPPB-RELATED"/>
    <property type="match status" value="1"/>
</dbReference>
<sequence length="308" mass="33693">MAKYILKRIFYLILTLFIIASLTFFLMKLMPGTPFNNPKIPAEQLAALKKANGLDKPVYVQYLKYLGGMLHGDFGTSYQFAGQSVSHLIASRVAPSLQIGAQAMVIGTLLGILLGAVAAIRANTWVDSVATIFAILGRSIPNFVFAALLQFWLAYKLHIFPIALWDGFSSSILPTIALAMAPLAQTARFMRTEMVDVLNSDYIELARSKGESEWGVVAKHALRNSMIPVVTIIGPMAVDLMVGSLVVENIFAIPGIGEQFVRSILTNDYPTIMGLTMLYSFMLVVVLLISDILYGLIDPRIRLSGGSK</sequence>
<keyword evidence="10" id="KW-1185">Reference proteome</keyword>
<evidence type="ECO:0000256" key="7">
    <source>
        <dbReference type="RuleBase" id="RU363032"/>
    </source>
</evidence>
<feature type="transmembrane region" description="Helical" evidence="7">
    <location>
        <begin position="9"/>
        <end position="27"/>
    </location>
</feature>
<evidence type="ECO:0000256" key="4">
    <source>
        <dbReference type="ARBA" id="ARBA00022692"/>
    </source>
</evidence>
<dbReference type="EMBL" id="CP117884">
    <property type="protein sequence ID" value="WDF82442.1"/>
    <property type="molecule type" value="Genomic_DNA"/>
</dbReference>
<keyword evidence="5 7" id="KW-1133">Transmembrane helix</keyword>
<proteinExistence type="inferred from homology"/>
<protein>
    <submittedName>
        <fullName evidence="9">ABC transporter permease</fullName>
    </submittedName>
</protein>
<feature type="domain" description="ABC transmembrane type-1" evidence="8">
    <location>
        <begin position="93"/>
        <end position="294"/>
    </location>
</feature>
<accession>A0ABY7WQG9</accession>
<evidence type="ECO:0000256" key="6">
    <source>
        <dbReference type="ARBA" id="ARBA00023136"/>
    </source>
</evidence>
<feature type="transmembrane region" description="Helical" evidence="7">
    <location>
        <begin position="99"/>
        <end position="120"/>
    </location>
</feature>
<comment type="similarity">
    <text evidence="7">Belongs to the binding-protein-dependent transport system permease family.</text>
</comment>
<dbReference type="CDD" id="cd06261">
    <property type="entry name" value="TM_PBP2"/>
    <property type="match status" value="1"/>
</dbReference>
<dbReference type="InterPro" id="IPR000515">
    <property type="entry name" value="MetI-like"/>
</dbReference>
<evidence type="ECO:0000256" key="2">
    <source>
        <dbReference type="ARBA" id="ARBA00022448"/>
    </source>
</evidence>
<dbReference type="Pfam" id="PF00528">
    <property type="entry name" value="BPD_transp_1"/>
    <property type="match status" value="1"/>
</dbReference>
<evidence type="ECO:0000256" key="3">
    <source>
        <dbReference type="ARBA" id="ARBA00022475"/>
    </source>
</evidence>
<evidence type="ECO:0000259" key="8">
    <source>
        <dbReference type="PROSITE" id="PS50928"/>
    </source>
</evidence>
<dbReference type="Proteomes" id="UP001220377">
    <property type="component" value="Chromosome"/>
</dbReference>
<dbReference type="Gene3D" id="1.10.3720.10">
    <property type="entry name" value="MetI-like"/>
    <property type="match status" value="1"/>
</dbReference>
<dbReference type="PROSITE" id="PS50928">
    <property type="entry name" value="ABC_TM1"/>
    <property type="match status" value="1"/>
</dbReference>
<feature type="transmembrane region" description="Helical" evidence="7">
    <location>
        <begin position="132"/>
        <end position="153"/>
    </location>
</feature>
<evidence type="ECO:0000313" key="9">
    <source>
        <dbReference type="EMBL" id="WDF82442.1"/>
    </source>
</evidence>
<dbReference type="Pfam" id="PF19300">
    <property type="entry name" value="BPD_transp_1_N"/>
    <property type="match status" value="1"/>
</dbReference>
<evidence type="ECO:0000313" key="10">
    <source>
        <dbReference type="Proteomes" id="UP001220377"/>
    </source>
</evidence>
<keyword evidence="6 7" id="KW-0472">Membrane</keyword>
<dbReference type="SUPFAM" id="SSF161098">
    <property type="entry name" value="MetI-like"/>
    <property type="match status" value="1"/>
</dbReference>
<name>A0ABY7WQG9_9LACO</name>
<keyword evidence="3" id="KW-1003">Cell membrane</keyword>